<dbReference type="EMBL" id="JAACJM010000112">
    <property type="protein sequence ID" value="KAF5345426.1"/>
    <property type="molecule type" value="Genomic_DNA"/>
</dbReference>
<dbReference type="CDD" id="cd00299">
    <property type="entry name" value="GST_C_family"/>
    <property type="match status" value="1"/>
</dbReference>
<evidence type="ECO:0000313" key="3">
    <source>
        <dbReference type="EMBL" id="KAF5345426.1"/>
    </source>
</evidence>
<evidence type="ECO:0000313" key="4">
    <source>
        <dbReference type="Proteomes" id="UP000559256"/>
    </source>
</evidence>
<organism evidence="3 4">
    <name type="scientific">Tetrapyrgos nigripes</name>
    <dbReference type="NCBI Taxonomy" id="182062"/>
    <lineage>
        <taxon>Eukaryota</taxon>
        <taxon>Fungi</taxon>
        <taxon>Dikarya</taxon>
        <taxon>Basidiomycota</taxon>
        <taxon>Agaricomycotina</taxon>
        <taxon>Agaricomycetes</taxon>
        <taxon>Agaricomycetidae</taxon>
        <taxon>Agaricales</taxon>
        <taxon>Marasmiineae</taxon>
        <taxon>Marasmiaceae</taxon>
        <taxon>Tetrapyrgos</taxon>
    </lineage>
</organism>
<protein>
    <recommendedName>
        <fullName evidence="5">GST N-terminal domain-containing protein</fullName>
    </recommendedName>
</protein>
<dbReference type="SUPFAM" id="SSF52833">
    <property type="entry name" value="Thioredoxin-like"/>
    <property type="match status" value="1"/>
</dbReference>
<dbReference type="Pfam" id="PF22041">
    <property type="entry name" value="GST_C_7"/>
    <property type="match status" value="1"/>
</dbReference>
<dbReference type="AlphaFoldDB" id="A0A8H5CP29"/>
<evidence type="ECO:0008006" key="5">
    <source>
        <dbReference type="Google" id="ProtNLM"/>
    </source>
</evidence>
<evidence type="ECO:0000259" key="1">
    <source>
        <dbReference type="Pfam" id="PF13409"/>
    </source>
</evidence>
<dbReference type="Pfam" id="PF13409">
    <property type="entry name" value="GST_N_2"/>
    <property type="match status" value="1"/>
</dbReference>
<feature type="domain" description="GST N-terminal" evidence="1">
    <location>
        <begin position="23"/>
        <end position="97"/>
    </location>
</feature>
<evidence type="ECO:0000259" key="2">
    <source>
        <dbReference type="Pfam" id="PF22041"/>
    </source>
</evidence>
<keyword evidence="4" id="KW-1185">Reference proteome</keyword>
<dbReference type="Gene3D" id="1.20.1050.10">
    <property type="match status" value="1"/>
</dbReference>
<sequence length="250" mass="28737">MAHPEDIVYYDIASRAPVTCFAPNPWKARYALNFKNVDYRTHWVEHPDVTSTRKSLGVAPSRYWPDGTPFYTMPVLQIKSTGELVGDTFEIALWLDKTYPNSVRRLIPEGTVGLHRTFNKYADTMLSRFYKLFSHGLPFNPDTAEESKRIFVQRAQVQDWEELTVRGEEREAVLKEFQKALGELSECYVKGECSGPFLEGGDQPTYADIIVGGWLQFISRTVPEWEVIAKWHGGRWGDILRALEEYAVVH</sequence>
<name>A0A8H5CP29_9AGAR</name>
<dbReference type="Proteomes" id="UP000559256">
    <property type="component" value="Unassembled WGS sequence"/>
</dbReference>
<dbReference type="InterPro" id="IPR054416">
    <property type="entry name" value="GST_UstS-like_C"/>
</dbReference>
<dbReference type="OrthoDB" id="4951845at2759"/>
<accession>A0A8H5CP29</accession>
<comment type="caution">
    <text evidence="3">The sequence shown here is derived from an EMBL/GenBank/DDBJ whole genome shotgun (WGS) entry which is preliminary data.</text>
</comment>
<reference evidence="3 4" key="1">
    <citation type="journal article" date="2020" name="ISME J.">
        <title>Uncovering the hidden diversity of litter-decomposition mechanisms in mushroom-forming fungi.</title>
        <authorList>
            <person name="Floudas D."/>
            <person name="Bentzer J."/>
            <person name="Ahren D."/>
            <person name="Johansson T."/>
            <person name="Persson P."/>
            <person name="Tunlid A."/>
        </authorList>
    </citation>
    <scope>NUCLEOTIDE SEQUENCE [LARGE SCALE GENOMIC DNA]</scope>
    <source>
        <strain evidence="3 4">CBS 291.85</strain>
    </source>
</reference>
<dbReference type="Gene3D" id="3.40.30.10">
    <property type="entry name" value="Glutaredoxin"/>
    <property type="match status" value="1"/>
</dbReference>
<proteinExistence type="predicted"/>
<dbReference type="InterPro" id="IPR036282">
    <property type="entry name" value="Glutathione-S-Trfase_C_sf"/>
</dbReference>
<dbReference type="SUPFAM" id="SSF47616">
    <property type="entry name" value="GST C-terminal domain-like"/>
    <property type="match status" value="1"/>
</dbReference>
<gene>
    <name evidence="3" type="ORF">D9758_013647</name>
</gene>
<feature type="domain" description="Glutathione S-transferase UstS-like C-terminal" evidence="2">
    <location>
        <begin position="159"/>
        <end position="246"/>
    </location>
</feature>
<dbReference type="InterPro" id="IPR004045">
    <property type="entry name" value="Glutathione_S-Trfase_N"/>
</dbReference>
<dbReference type="InterPro" id="IPR036249">
    <property type="entry name" value="Thioredoxin-like_sf"/>
</dbReference>